<keyword evidence="3 7" id="KW-0812">Transmembrane</keyword>
<dbReference type="PANTHER" id="PTHR30287">
    <property type="entry name" value="MEMBRANE COMPONENT OF PREDICTED ABC SUPERFAMILY METABOLITE UPTAKE TRANSPORTER"/>
    <property type="match status" value="1"/>
</dbReference>
<evidence type="ECO:0000256" key="7">
    <source>
        <dbReference type="SAM" id="Phobius"/>
    </source>
</evidence>
<keyword evidence="2" id="KW-1003">Cell membrane</keyword>
<feature type="compositionally biased region" description="Low complexity" evidence="6">
    <location>
        <begin position="249"/>
        <end position="278"/>
    </location>
</feature>
<protein>
    <submittedName>
        <fullName evidence="9">Permease domain-containing protein</fullName>
    </submittedName>
</protein>
<feature type="domain" description="ABC3 transporter permease C-terminal" evidence="8">
    <location>
        <begin position="765"/>
        <end position="880"/>
    </location>
</feature>
<feature type="transmembrane region" description="Helical" evidence="7">
    <location>
        <begin position="532"/>
        <end position="552"/>
    </location>
</feature>
<organism evidence="9 10">
    <name type="scientific">Ligilactobacillus pobuzihii</name>
    <dbReference type="NCBI Taxonomy" id="449659"/>
    <lineage>
        <taxon>Bacteria</taxon>
        <taxon>Bacillati</taxon>
        <taxon>Bacillota</taxon>
        <taxon>Bacilli</taxon>
        <taxon>Lactobacillales</taxon>
        <taxon>Lactobacillaceae</taxon>
        <taxon>Ligilactobacillus</taxon>
    </lineage>
</organism>
<evidence type="ECO:0000256" key="2">
    <source>
        <dbReference type="ARBA" id="ARBA00022475"/>
    </source>
</evidence>
<feature type="transmembrane region" description="Helical" evidence="7">
    <location>
        <begin position="815"/>
        <end position="841"/>
    </location>
</feature>
<evidence type="ECO:0000256" key="5">
    <source>
        <dbReference type="ARBA" id="ARBA00023136"/>
    </source>
</evidence>
<feature type="transmembrane region" description="Helical" evidence="7">
    <location>
        <begin position="362"/>
        <end position="383"/>
    </location>
</feature>
<comment type="caution">
    <text evidence="9">The sequence shown here is derived from an EMBL/GenBank/DDBJ whole genome shotgun (WGS) entry which is preliminary data.</text>
</comment>
<keyword evidence="10" id="KW-1185">Reference proteome</keyword>
<evidence type="ECO:0000256" key="3">
    <source>
        <dbReference type="ARBA" id="ARBA00022692"/>
    </source>
</evidence>
<name>A0A0R2L9V5_9LACO</name>
<accession>A0A0R2L9V5</accession>
<keyword evidence="4 7" id="KW-1133">Transmembrane helix</keyword>
<dbReference type="InterPro" id="IPR003838">
    <property type="entry name" value="ABC3_permease_C"/>
</dbReference>
<dbReference type="Proteomes" id="UP000051886">
    <property type="component" value="Unassembled WGS sequence"/>
</dbReference>
<comment type="subcellular location">
    <subcellularLocation>
        <location evidence="1">Cell membrane</location>
        <topology evidence="1">Multi-pass membrane protein</topology>
    </subcellularLocation>
</comment>
<dbReference type="PATRIC" id="fig|449659.4.peg.928"/>
<sequence length="891" mass="100595">MGRFIAIILIIFMGVLLFVGVKSVGPDLTASAQAEIERNNMSDLQIMSTGGLTQADRAAVEKIKGTQVQLSKGFDYLENKKQNNLKVYSYAKSDKQNRLNVTKGHLPRRGNQVVIDKTLADDYPVGSKITLNDDSLKKTHYQVVGLVDSPLYIANEERGNTTVGDGQANGFVYVPFASFDTDVYAQMYVTFDDLKGKTYSSNEYKRQLNRKIKKLDNVLDNRREKRQVELQEIAEKKSQPAKKKLAENQQQLSQSKQKLETGQGQLAQQEGQLKQQEQNLSEQIGTKQAQQQLSQPKQQLAASKAQLKEQAKQLQQAQSKITAGKQELQEKTQVSKPTYLTDKRADLPGFSDYASLSDRIDAIANIFPVFFFFIAILITFTTMTRMITEDRRQIGTLLSLGYSKMEISVKYILYALLTAVVGTILGVLVGSKVLPPVVFKMTGAMYIFQDYKSLFYPQLIVLASLAALLATVGSVILVLFRDLREKPMNLLVEKAPKAGKRILMEKITPLWKRLNFTQKITFRNLFRYKSRMFLTIFGIAGCTGLMLAGFGLNDSIPSPGTKQYTQIDRYQAMVTLKSGQKNRAAQVLDNSDQVSGKLPVRMEQVTFRQKDSSNQEASLYAIKDPKKLSNYISLNKPGKKANQSLPKKGAVVSQRLAQTYDLKKGDHLRFEDEKGREYTIKLAKITENYVGHNVYLSSDYYQEAIGKKASLNSYLVRSQKMTTKQQDRLAKKLADTGQVLNTNYTKDQRDKLEKSVQGMSAIVVIFIVLSGTLAFVVLYNLTNINISERRRELATFKVLGFYNKEVTMFIVRENIIFTIFGILFGFVIGWFLNWFILIYASSNMMVFPVVIKWPGYVISAVMTVIFSAIVMWVTHRKLKQIDMISALNSSE</sequence>
<feature type="transmembrane region" description="Helical" evidence="7">
    <location>
        <begin position="454"/>
        <end position="480"/>
    </location>
</feature>
<gene>
    <name evidence="9" type="ORF">IV66_GL000922</name>
</gene>
<dbReference type="AlphaFoldDB" id="A0A0R2L9V5"/>
<reference evidence="9 10" key="1">
    <citation type="journal article" date="2015" name="Genome Announc.">
        <title>Expanding the biotechnology potential of lactobacilli through comparative genomics of 213 strains and associated genera.</title>
        <authorList>
            <person name="Sun Z."/>
            <person name="Harris H.M."/>
            <person name="McCann A."/>
            <person name="Guo C."/>
            <person name="Argimon S."/>
            <person name="Zhang W."/>
            <person name="Yang X."/>
            <person name="Jeffery I.B."/>
            <person name="Cooney J.C."/>
            <person name="Kagawa T.F."/>
            <person name="Liu W."/>
            <person name="Song Y."/>
            <person name="Salvetti E."/>
            <person name="Wrobel A."/>
            <person name="Rasinkangas P."/>
            <person name="Parkhill J."/>
            <person name="Rea M.C."/>
            <person name="O'Sullivan O."/>
            <person name="Ritari J."/>
            <person name="Douillard F.P."/>
            <person name="Paul Ross R."/>
            <person name="Yang R."/>
            <person name="Briner A.E."/>
            <person name="Felis G.E."/>
            <person name="de Vos W.M."/>
            <person name="Barrangou R."/>
            <person name="Klaenhammer T.R."/>
            <person name="Caufield P.W."/>
            <person name="Cui Y."/>
            <person name="Zhang H."/>
            <person name="O'Toole P.W."/>
        </authorList>
    </citation>
    <scope>NUCLEOTIDE SEQUENCE [LARGE SCALE GENOMIC DNA]</scope>
    <source>
        <strain evidence="9 10">NBRC 103219</strain>
    </source>
</reference>
<dbReference type="GO" id="GO:0005886">
    <property type="term" value="C:plasma membrane"/>
    <property type="evidence" value="ECO:0007669"/>
    <property type="project" value="UniProtKB-SubCell"/>
</dbReference>
<evidence type="ECO:0000256" key="6">
    <source>
        <dbReference type="SAM" id="MobiDB-lite"/>
    </source>
</evidence>
<evidence type="ECO:0000256" key="1">
    <source>
        <dbReference type="ARBA" id="ARBA00004651"/>
    </source>
</evidence>
<evidence type="ECO:0000313" key="9">
    <source>
        <dbReference type="EMBL" id="KRN95898.1"/>
    </source>
</evidence>
<dbReference type="Pfam" id="PF02687">
    <property type="entry name" value="FtsX"/>
    <property type="match status" value="2"/>
</dbReference>
<proteinExistence type="predicted"/>
<feature type="transmembrane region" description="Helical" evidence="7">
    <location>
        <begin position="758"/>
        <end position="781"/>
    </location>
</feature>
<feature type="transmembrane region" description="Helical" evidence="7">
    <location>
        <begin position="411"/>
        <end position="434"/>
    </location>
</feature>
<feature type="transmembrane region" description="Helical" evidence="7">
    <location>
        <begin position="853"/>
        <end position="873"/>
    </location>
</feature>
<feature type="domain" description="ABC3 transporter permease C-terminal" evidence="8">
    <location>
        <begin position="365"/>
        <end position="481"/>
    </location>
</feature>
<dbReference type="InterPro" id="IPR038766">
    <property type="entry name" value="Membrane_comp_ABC_pdt"/>
</dbReference>
<dbReference type="STRING" id="449659.IV66_GL000922"/>
<feature type="region of interest" description="Disordered" evidence="6">
    <location>
        <begin position="235"/>
        <end position="301"/>
    </location>
</feature>
<evidence type="ECO:0000256" key="4">
    <source>
        <dbReference type="ARBA" id="ARBA00022989"/>
    </source>
</evidence>
<evidence type="ECO:0000313" key="10">
    <source>
        <dbReference type="Proteomes" id="UP000051886"/>
    </source>
</evidence>
<keyword evidence="5 7" id="KW-0472">Membrane</keyword>
<feature type="compositionally biased region" description="Low complexity" evidence="6">
    <location>
        <begin position="287"/>
        <end position="301"/>
    </location>
</feature>
<dbReference type="EMBL" id="JQCN01000069">
    <property type="protein sequence ID" value="KRN95898.1"/>
    <property type="molecule type" value="Genomic_DNA"/>
</dbReference>
<evidence type="ECO:0000259" key="8">
    <source>
        <dbReference type="Pfam" id="PF02687"/>
    </source>
</evidence>
<dbReference type="PANTHER" id="PTHR30287:SF1">
    <property type="entry name" value="INNER MEMBRANE PROTEIN"/>
    <property type="match status" value="1"/>
</dbReference>